<dbReference type="PROSITE" id="PS51726">
    <property type="entry name" value="MYST_HAT"/>
    <property type="match status" value="1"/>
</dbReference>
<dbReference type="FunFam" id="3.30.60.60:FF:000001">
    <property type="entry name" value="Histone acetyltransferase"/>
    <property type="match status" value="1"/>
</dbReference>
<dbReference type="EMBL" id="VSRR010004004">
    <property type="protein sequence ID" value="MPC38185.1"/>
    <property type="molecule type" value="Genomic_DNA"/>
</dbReference>
<dbReference type="InterPro" id="IPR036388">
    <property type="entry name" value="WH-like_DNA-bd_sf"/>
</dbReference>
<feature type="domain" description="MYST-type HAT" evidence="15">
    <location>
        <begin position="582"/>
        <end position="858"/>
    </location>
</feature>
<keyword evidence="10" id="KW-0539">Nucleus</keyword>
<feature type="compositionally biased region" description="Low complexity" evidence="13">
    <location>
        <begin position="177"/>
        <end position="189"/>
    </location>
</feature>
<dbReference type="InterPro" id="IPR001965">
    <property type="entry name" value="Znf_PHD"/>
</dbReference>
<dbReference type="PANTHER" id="PTHR10615:SF217">
    <property type="entry name" value="HISTONE ACETYLTRANSFERASE"/>
    <property type="match status" value="1"/>
</dbReference>
<dbReference type="SMART" id="SM00249">
    <property type="entry name" value="PHD"/>
    <property type="match status" value="2"/>
</dbReference>
<feature type="compositionally biased region" description="Low complexity" evidence="13">
    <location>
        <begin position="287"/>
        <end position="309"/>
    </location>
</feature>
<keyword evidence="8" id="KW-0156">Chromatin regulator</keyword>
<feature type="region of interest" description="Disordered" evidence="13">
    <location>
        <begin position="107"/>
        <end position="227"/>
    </location>
</feature>
<accession>A0A5B7EXJ6</accession>
<proteinExistence type="inferred from homology"/>
<evidence type="ECO:0000256" key="10">
    <source>
        <dbReference type="ARBA" id="ARBA00023242"/>
    </source>
</evidence>
<feature type="active site" description="Proton donor/acceptor" evidence="11">
    <location>
        <position position="758"/>
    </location>
</feature>
<dbReference type="InterPro" id="IPR019787">
    <property type="entry name" value="Znf_PHD-finger"/>
</dbReference>
<dbReference type="Gene3D" id="3.40.630.30">
    <property type="match status" value="1"/>
</dbReference>
<feature type="compositionally biased region" description="Low complexity" evidence="13">
    <location>
        <begin position="111"/>
        <end position="150"/>
    </location>
</feature>
<dbReference type="Proteomes" id="UP000324222">
    <property type="component" value="Unassembled WGS sequence"/>
</dbReference>
<dbReference type="SUPFAM" id="SSF57903">
    <property type="entry name" value="FYVE/PHD zinc finger"/>
    <property type="match status" value="2"/>
</dbReference>
<dbReference type="PANTHER" id="PTHR10615">
    <property type="entry name" value="HISTONE ACETYLTRANSFERASE"/>
    <property type="match status" value="1"/>
</dbReference>
<feature type="region of interest" description="Disordered" evidence="13">
    <location>
        <begin position="908"/>
        <end position="962"/>
    </location>
</feature>
<evidence type="ECO:0000256" key="13">
    <source>
        <dbReference type="SAM" id="MobiDB-lite"/>
    </source>
</evidence>
<evidence type="ECO:0000256" key="12">
    <source>
        <dbReference type="PROSITE-ProRule" id="PRU00146"/>
    </source>
</evidence>
<dbReference type="Pfam" id="PF17772">
    <property type="entry name" value="zf-MYST"/>
    <property type="match status" value="1"/>
</dbReference>
<dbReference type="FunFam" id="3.40.630.30:FF:000001">
    <property type="entry name" value="Histone acetyltransferase"/>
    <property type="match status" value="1"/>
</dbReference>
<name>A0A5B7EXJ6_PORTR</name>
<gene>
    <name evidence="16" type="primary">KAT6B_1</name>
    <name evidence="16" type="ORF">E2C01_031690</name>
</gene>
<evidence type="ECO:0000256" key="3">
    <source>
        <dbReference type="ARBA" id="ARBA00013184"/>
    </source>
</evidence>
<comment type="caution">
    <text evidence="16">The sequence shown here is derived from an EMBL/GenBank/DDBJ whole genome shotgun (WGS) entry which is preliminary data.</text>
</comment>
<dbReference type="GO" id="GO:0003712">
    <property type="term" value="F:transcription coregulator activity"/>
    <property type="evidence" value="ECO:0007669"/>
    <property type="project" value="TreeGrafter"/>
</dbReference>
<dbReference type="GO" id="GO:0008270">
    <property type="term" value="F:zinc ion binding"/>
    <property type="evidence" value="ECO:0007669"/>
    <property type="project" value="UniProtKB-KW"/>
</dbReference>
<evidence type="ECO:0000256" key="7">
    <source>
        <dbReference type="ARBA" id="ARBA00022833"/>
    </source>
</evidence>
<evidence type="ECO:0000256" key="1">
    <source>
        <dbReference type="ARBA" id="ARBA00004123"/>
    </source>
</evidence>
<feature type="region of interest" description="Disordered" evidence="13">
    <location>
        <begin position="248"/>
        <end position="447"/>
    </location>
</feature>
<dbReference type="InterPro" id="IPR019786">
    <property type="entry name" value="Zinc_finger_PHD-type_CS"/>
</dbReference>
<organism evidence="16 17">
    <name type="scientific">Portunus trituberculatus</name>
    <name type="common">Swimming crab</name>
    <name type="synonym">Neptunus trituberculatus</name>
    <dbReference type="NCBI Taxonomy" id="210409"/>
    <lineage>
        <taxon>Eukaryota</taxon>
        <taxon>Metazoa</taxon>
        <taxon>Ecdysozoa</taxon>
        <taxon>Arthropoda</taxon>
        <taxon>Crustacea</taxon>
        <taxon>Multicrustacea</taxon>
        <taxon>Malacostraca</taxon>
        <taxon>Eumalacostraca</taxon>
        <taxon>Eucarida</taxon>
        <taxon>Decapoda</taxon>
        <taxon>Pleocyemata</taxon>
        <taxon>Brachyura</taxon>
        <taxon>Eubrachyura</taxon>
        <taxon>Portunoidea</taxon>
        <taxon>Portunidae</taxon>
        <taxon>Portuninae</taxon>
        <taxon>Portunus</taxon>
    </lineage>
</organism>
<dbReference type="AlphaFoldDB" id="A0A5B7EXJ6"/>
<dbReference type="GO" id="GO:0040029">
    <property type="term" value="P:epigenetic regulation of gene expression"/>
    <property type="evidence" value="ECO:0007669"/>
    <property type="project" value="UniProtKB-ARBA"/>
</dbReference>
<comment type="subcellular location">
    <subcellularLocation>
        <location evidence="1">Nucleus</location>
    </subcellularLocation>
</comment>
<evidence type="ECO:0000256" key="2">
    <source>
        <dbReference type="ARBA" id="ARBA00010107"/>
    </source>
</evidence>
<dbReference type="Gene3D" id="3.30.40.10">
    <property type="entry name" value="Zinc/RING finger domain, C3HC4 (zinc finger)"/>
    <property type="match status" value="2"/>
</dbReference>
<dbReference type="OrthoDB" id="6369859at2759"/>
<keyword evidence="17" id="KW-1185">Reference proteome</keyword>
<dbReference type="InterPro" id="IPR016181">
    <property type="entry name" value="Acyl_CoA_acyltransferase"/>
</dbReference>
<feature type="compositionally biased region" description="Low complexity" evidence="13">
    <location>
        <begin position="364"/>
        <end position="376"/>
    </location>
</feature>
<keyword evidence="5" id="KW-0479">Metal-binding</keyword>
<keyword evidence="7" id="KW-0862">Zinc</keyword>
<comment type="similarity">
    <text evidence="2">Belongs to the MYST (SAS/MOZ) family.</text>
</comment>
<dbReference type="Gene3D" id="3.30.60.60">
    <property type="entry name" value="N-acetyl transferase-like"/>
    <property type="match status" value="1"/>
</dbReference>
<feature type="compositionally biased region" description="Polar residues" evidence="13">
    <location>
        <begin position="253"/>
        <end position="262"/>
    </location>
</feature>
<dbReference type="Gene3D" id="1.10.10.10">
    <property type="entry name" value="Winged helix-like DNA-binding domain superfamily/Winged helix DNA-binding domain"/>
    <property type="match status" value="1"/>
</dbReference>
<keyword evidence="4 16" id="KW-0808">Transferase</keyword>
<dbReference type="PROSITE" id="PS50016">
    <property type="entry name" value="ZF_PHD_2"/>
    <property type="match status" value="2"/>
</dbReference>
<protein>
    <recommendedName>
        <fullName evidence="3">histone acetyltransferase</fullName>
        <ecNumber evidence="3">2.3.1.48</ecNumber>
    </recommendedName>
</protein>
<evidence type="ECO:0000259" key="14">
    <source>
        <dbReference type="PROSITE" id="PS50016"/>
    </source>
</evidence>
<dbReference type="InterPro" id="IPR013083">
    <property type="entry name" value="Znf_RING/FYVE/PHD"/>
</dbReference>
<dbReference type="InterPro" id="IPR040706">
    <property type="entry name" value="Zf-MYST"/>
</dbReference>
<evidence type="ECO:0000256" key="11">
    <source>
        <dbReference type="PIRSR" id="PIRSR602717-51"/>
    </source>
</evidence>
<reference evidence="16 17" key="1">
    <citation type="submission" date="2019-05" db="EMBL/GenBank/DDBJ databases">
        <title>Another draft genome of Portunus trituberculatus and its Hox gene families provides insights of decapod evolution.</title>
        <authorList>
            <person name="Jeong J.-H."/>
            <person name="Song I."/>
            <person name="Kim S."/>
            <person name="Choi T."/>
            <person name="Kim D."/>
            <person name="Ryu S."/>
            <person name="Kim W."/>
        </authorList>
    </citation>
    <scope>NUCLEOTIDE SEQUENCE [LARGE SCALE GENOMIC DNA]</scope>
    <source>
        <tissue evidence="16">Muscle</tissue>
    </source>
</reference>
<keyword evidence="6 12" id="KW-0863">Zinc-finger</keyword>
<dbReference type="GO" id="GO:0003682">
    <property type="term" value="F:chromatin binding"/>
    <property type="evidence" value="ECO:0007669"/>
    <property type="project" value="TreeGrafter"/>
</dbReference>
<dbReference type="GO" id="GO:0010484">
    <property type="term" value="F:histone H3 acetyltransferase activity"/>
    <property type="evidence" value="ECO:0007669"/>
    <property type="project" value="TreeGrafter"/>
</dbReference>
<feature type="compositionally biased region" description="Basic and acidic residues" evidence="13">
    <location>
        <begin position="195"/>
        <end position="205"/>
    </location>
</feature>
<dbReference type="GO" id="GO:0070776">
    <property type="term" value="C:MOZ/MORF histone acetyltransferase complex"/>
    <property type="evidence" value="ECO:0007669"/>
    <property type="project" value="TreeGrafter"/>
</dbReference>
<evidence type="ECO:0000256" key="8">
    <source>
        <dbReference type="ARBA" id="ARBA00022853"/>
    </source>
</evidence>
<feature type="domain" description="PHD-type" evidence="14">
    <location>
        <begin position="1"/>
        <end position="56"/>
    </location>
</feature>
<dbReference type="InterPro" id="IPR002717">
    <property type="entry name" value="HAT_MYST-type"/>
</dbReference>
<dbReference type="Pfam" id="PF01853">
    <property type="entry name" value="MOZ_SAS"/>
    <property type="match status" value="1"/>
</dbReference>
<dbReference type="InterPro" id="IPR011011">
    <property type="entry name" value="Znf_FYVE_PHD"/>
</dbReference>
<feature type="domain" description="PHD-type" evidence="14">
    <location>
        <begin position="53"/>
        <end position="106"/>
    </location>
</feature>
<evidence type="ECO:0000256" key="4">
    <source>
        <dbReference type="ARBA" id="ARBA00022679"/>
    </source>
</evidence>
<evidence type="ECO:0000313" key="17">
    <source>
        <dbReference type="Proteomes" id="UP000324222"/>
    </source>
</evidence>
<dbReference type="CDD" id="cd04301">
    <property type="entry name" value="NAT_SF"/>
    <property type="match status" value="1"/>
</dbReference>
<dbReference type="SUPFAM" id="SSF55729">
    <property type="entry name" value="Acyl-CoA N-acyltransferases (Nat)"/>
    <property type="match status" value="1"/>
</dbReference>
<keyword evidence="9" id="KW-0007">Acetylation</keyword>
<feature type="compositionally biased region" description="Basic residues" evidence="13">
    <location>
        <begin position="939"/>
        <end position="955"/>
    </location>
</feature>
<dbReference type="Pfam" id="PF00628">
    <property type="entry name" value="PHD"/>
    <property type="match status" value="1"/>
</dbReference>
<evidence type="ECO:0000259" key="15">
    <source>
        <dbReference type="PROSITE" id="PS51726"/>
    </source>
</evidence>
<sequence length="983" mass="107833">MPICCECLGTEKSVNGGFIHCTFCGTSVHPKCLRLDPSASVRLQKQGWQCEACKPCIVCRKTGSEILGSLIMCSFCDDGYHVSCTTPPLEQRPMSPNWCCSHCTKGPRAATTTTTTTTTPTSINNNNNNSRSITSSPSSSVTGEGTTPTSNTSASNRKGRGRSRKSLQEVNARSRKYSTSSSSSCSRSASRWRKKSESDHHKEPASDSDDSEGMHGQIGPPKKLISDKLSKEKAKFFKRSFGEKGKVRAVTKSDLQVESHSTAGAGASRPASTGSRGRQAELAAEFSSSGPDSTSDTSSSDESGTGPSEVARVRSGGEPSPLLSCNPAGNGSVSGTGIPARKSESLSEGEVDSGSGTPQEERSSSSTNSSSAIMSSGPLRSLFDGLSHLYTPYDSRKRPLQAQPKYKGPKKLMQPSREGESAAPGEIRVGGGTTVEEEGEGPQRGMECGGLSAGVVESGGTWSTWAAQRWPASSVGVIPGGASGAPSTRPVGAPLVASPVGGCLGQAQAADGRKWCKMRAEGCCSHTGVVERRPGSMEKMPRPVLPPGVTERDLEMFKKAQEKASQEMDKNRTTVQERDPFNMSRCPASIDFGQYDIQTWYSAPYPQEYARLTKLFLCEFCLKYMKSASMLGRHLKKCVWRTPPGTEIYRKDGLSVFEVDGNVSKIYCQNLCLLAKLFLDHKTLYYDVEPFLFYVLTRNDEKGCHLVGYFSKEKLSALKYNVSCIMTMPQYQRQGYGRFLIDFSYLLSKREGQPGTPEKPLSDLGRVSYTAYWKSIVLEYLYHIKNKNTFSIQEVVKDKAMYPADVAYTLNILGFFKRDSNNQMVVSIDWKVVDEHYQKQLNNPRRLRLDPEALRWSPLLPGHNISAHQDSDEVQEDDRVVWMVERKNEDKSKCDNPQETKTDQLAVSDVDDKTSDSDQLSLVRKRGWPKGVPRGPKNTTRRGRSANRGRAKPKVSPHPQAVAEPKLPGIYIKPVLFRRKFAD</sequence>
<evidence type="ECO:0000256" key="5">
    <source>
        <dbReference type="ARBA" id="ARBA00022723"/>
    </source>
</evidence>
<dbReference type="InterPro" id="IPR050603">
    <property type="entry name" value="MYST_HAT"/>
</dbReference>
<evidence type="ECO:0000256" key="9">
    <source>
        <dbReference type="ARBA" id="ARBA00022990"/>
    </source>
</evidence>
<dbReference type="GO" id="GO:0005634">
    <property type="term" value="C:nucleus"/>
    <property type="evidence" value="ECO:0007669"/>
    <property type="project" value="UniProtKB-SubCell"/>
</dbReference>
<dbReference type="EC" id="2.3.1.48" evidence="3"/>
<evidence type="ECO:0000313" key="16">
    <source>
        <dbReference type="EMBL" id="MPC38185.1"/>
    </source>
</evidence>
<dbReference type="PROSITE" id="PS01359">
    <property type="entry name" value="ZF_PHD_1"/>
    <property type="match status" value="2"/>
</dbReference>
<dbReference type="GO" id="GO:0006357">
    <property type="term" value="P:regulation of transcription by RNA polymerase II"/>
    <property type="evidence" value="ECO:0007669"/>
    <property type="project" value="TreeGrafter"/>
</dbReference>
<evidence type="ECO:0000256" key="6">
    <source>
        <dbReference type="ARBA" id="ARBA00022771"/>
    </source>
</evidence>